<dbReference type="OrthoDB" id="10261083at2759"/>
<comment type="caution">
    <text evidence="3">The sequence shown here is derived from an EMBL/GenBank/DDBJ whole genome shotgun (WGS) entry which is preliminary data.</text>
</comment>
<feature type="domain" description="CFA20" evidence="2">
    <location>
        <begin position="42"/>
        <end position="157"/>
    </location>
</feature>
<feature type="region of interest" description="Disordered" evidence="1">
    <location>
        <begin position="270"/>
        <end position="303"/>
    </location>
</feature>
<evidence type="ECO:0000259" key="2">
    <source>
        <dbReference type="Pfam" id="PF05018"/>
    </source>
</evidence>
<dbReference type="EMBL" id="MPUH01001818">
    <property type="protein sequence ID" value="OMJ66104.1"/>
    <property type="molecule type" value="Genomic_DNA"/>
</dbReference>
<name>A0A1R2ANL1_9CILI</name>
<protein>
    <recommendedName>
        <fullName evidence="2">CFA20 domain-containing protein</fullName>
    </recommendedName>
</protein>
<evidence type="ECO:0000313" key="4">
    <source>
        <dbReference type="Proteomes" id="UP000187209"/>
    </source>
</evidence>
<reference evidence="3 4" key="1">
    <citation type="submission" date="2016-11" db="EMBL/GenBank/DDBJ databases">
        <title>The macronuclear genome of Stentor coeruleus: a giant cell with tiny introns.</title>
        <authorList>
            <person name="Slabodnick M."/>
            <person name="Ruby J.G."/>
            <person name="Reiff S.B."/>
            <person name="Swart E.C."/>
            <person name="Gosai S."/>
            <person name="Prabakaran S."/>
            <person name="Witkowska E."/>
            <person name="Larue G.E."/>
            <person name="Fisher S."/>
            <person name="Freeman R.M."/>
            <person name="Gunawardena J."/>
            <person name="Chu W."/>
            <person name="Stover N.A."/>
            <person name="Gregory B.D."/>
            <person name="Nowacki M."/>
            <person name="Derisi J."/>
            <person name="Roy S.W."/>
            <person name="Marshall W.F."/>
            <person name="Sood P."/>
        </authorList>
    </citation>
    <scope>NUCLEOTIDE SEQUENCE [LARGE SCALE GENOMIC DNA]</scope>
    <source>
        <strain evidence="3">WM001</strain>
    </source>
</reference>
<evidence type="ECO:0000256" key="1">
    <source>
        <dbReference type="SAM" id="MobiDB-lite"/>
    </source>
</evidence>
<evidence type="ECO:0000313" key="3">
    <source>
        <dbReference type="EMBL" id="OMJ66104.1"/>
    </source>
</evidence>
<keyword evidence="4" id="KW-1185">Reference proteome</keyword>
<dbReference type="AlphaFoldDB" id="A0A1R2ANL1"/>
<dbReference type="PANTHER" id="PTHR12458">
    <property type="entry name" value="ORF PROTEIN"/>
    <property type="match status" value="1"/>
</dbReference>
<dbReference type="InterPro" id="IPR040441">
    <property type="entry name" value="CFA20/CFAP20DC"/>
</dbReference>
<dbReference type="InterPro" id="IPR007714">
    <property type="entry name" value="CFA20_dom"/>
</dbReference>
<sequence>MRNHVQYSEILNTVNKTGLKSLLLQGKVNFEYDSFCKCYLLNFDTGTLMIPRSPRETLEVVRPFLLIQIFLYPGKLLTIELATTDSDGMKRRLIFTQGKQTIRNAMHARIPHSIIMRNAWVNLSLNMSSIFSMCFPTHSFRSLDSIFISGTLKLRKIVSLMHPTSELLPSISEIPKFPITTQELDSTSFPQTKPLHYSNSPAKVNKNYYYKPRANPFKQELKSMKELKTFKKEYIKSINLGARLLFRSPQRQESIDKEMKRKITHNHSRNMKRNEEDSIEESIEAEKSSWADKLTPSPQKNIENSPDYYLNKLSQLCQVRHFTPPFVNSKGNITYNPVERYYDGFQ</sequence>
<organism evidence="3 4">
    <name type="scientific">Stentor coeruleus</name>
    <dbReference type="NCBI Taxonomy" id="5963"/>
    <lineage>
        <taxon>Eukaryota</taxon>
        <taxon>Sar</taxon>
        <taxon>Alveolata</taxon>
        <taxon>Ciliophora</taxon>
        <taxon>Postciliodesmatophora</taxon>
        <taxon>Heterotrichea</taxon>
        <taxon>Heterotrichida</taxon>
        <taxon>Stentoridae</taxon>
        <taxon>Stentor</taxon>
    </lineage>
</organism>
<dbReference type="Pfam" id="PF05018">
    <property type="entry name" value="CFA20_dom"/>
    <property type="match status" value="1"/>
</dbReference>
<accession>A0A1R2ANL1</accession>
<dbReference type="Proteomes" id="UP000187209">
    <property type="component" value="Unassembled WGS sequence"/>
</dbReference>
<proteinExistence type="predicted"/>
<gene>
    <name evidence="3" type="ORF">SteCoe_37173</name>
</gene>